<evidence type="ECO:0000313" key="12">
    <source>
        <dbReference type="EMBL" id="KUH38189.1"/>
    </source>
</evidence>
<dbReference type="PANTHER" id="PTHR45753:SF6">
    <property type="entry name" value="ASPARTATE CARBAMOYLTRANSFERASE"/>
    <property type="match status" value="1"/>
</dbReference>
<dbReference type="GO" id="GO:0016597">
    <property type="term" value="F:amino acid binding"/>
    <property type="evidence" value="ECO:0007669"/>
    <property type="project" value="InterPro"/>
</dbReference>
<proteinExistence type="inferred from homology"/>
<dbReference type="Pfam" id="PF00185">
    <property type="entry name" value="OTCace"/>
    <property type="match status" value="1"/>
</dbReference>
<dbReference type="PRINTS" id="PR00100">
    <property type="entry name" value="AOTCASE"/>
</dbReference>
<dbReference type="Gene3D" id="3.40.50.1370">
    <property type="entry name" value="Aspartate/ornithine carbamoyltransferase"/>
    <property type="match status" value="2"/>
</dbReference>
<name>A0A100Y5R5_9ACTN</name>
<dbReference type="InterPro" id="IPR002082">
    <property type="entry name" value="Asp_carbamoyltransf"/>
</dbReference>
<dbReference type="NCBIfam" id="TIGR00670">
    <property type="entry name" value="asp_carb_tr"/>
    <property type="match status" value="1"/>
</dbReference>
<evidence type="ECO:0000256" key="4">
    <source>
        <dbReference type="ARBA" id="ARBA00022679"/>
    </source>
</evidence>
<evidence type="ECO:0000256" key="3">
    <source>
        <dbReference type="ARBA" id="ARBA00013008"/>
    </source>
</evidence>
<keyword evidence="5" id="KW-0665">Pyrimidine biosynthesis</keyword>
<dbReference type="SUPFAM" id="SSF53671">
    <property type="entry name" value="Aspartate/ornithine carbamoyltransferase"/>
    <property type="match status" value="1"/>
</dbReference>
<reference evidence="12 13" key="1">
    <citation type="submission" date="2015-11" db="EMBL/GenBank/DDBJ databases">
        <title>Genome-wide analysis reveals the secondary metabolome in Streptomyces kanasensis ZX01.</title>
        <authorList>
            <person name="Zhang G."/>
            <person name="Han L."/>
            <person name="Feng J."/>
            <person name="Zhang X."/>
        </authorList>
    </citation>
    <scope>NUCLEOTIDE SEQUENCE [LARGE SCALE GENOMIC DNA]</scope>
    <source>
        <strain evidence="12 13">ZX01</strain>
    </source>
</reference>
<dbReference type="PRINTS" id="PR00101">
    <property type="entry name" value="ATCASE"/>
</dbReference>
<dbReference type="GO" id="GO:0004070">
    <property type="term" value="F:aspartate carbamoyltransferase activity"/>
    <property type="evidence" value="ECO:0007669"/>
    <property type="project" value="UniProtKB-UniRule"/>
</dbReference>
<dbReference type="OrthoDB" id="9774690at2"/>
<dbReference type="EMBL" id="LNSV01000030">
    <property type="protein sequence ID" value="KUH38189.1"/>
    <property type="molecule type" value="Genomic_DNA"/>
</dbReference>
<dbReference type="InterPro" id="IPR006132">
    <property type="entry name" value="Asp/Orn_carbamoyltranf_P-bd"/>
</dbReference>
<feature type="domain" description="Aspartate/ornithine carbamoyltransferase Asp/Orn-binding" evidence="10">
    <location>
        <begin position="159"/>
        <end position="312"/>
    </location>
</feature>
<sequence>MSLTGKHILSSDLFTRDDLERLFELADVLTPVARGRKVTRVLEGAVMASLFFEASTRTRLSCESAFLRLGGGVTTTTGVELLSIAKGESLADTSRVVSGYCDLVVMRHPDEAAVHEFADATHVPVVNGGNGAGEHPTQALLDMFTMHREFHRLGRDIDGARIAMVGDLRHGRTVHSLIKLLSRYDKLTLVCVSPDSLGMPAPLLELAASRGHHVEVSDRPEAGLRDADLVYATRLQTERFADLPVPYSDEFRIDRALVDRVCRPDTVIMHPLPRDSRPAANDLGTDLNTDPRLAIFRQTDAGIPIRMALFASVLGVADAIRPSLRPATWYRPDFTGPDDAPFYRNTAVEGIA</sequence>
<evidence type="ECO:0000259" key="11">
    <source>
        <dbReference type="Pfam" id="PF02729"/>
    </source>
</evidence>
<comment type="caution">
    <text evidence="12">The sequence shown here is derived from an EMBL/GenBank/DDBJ whole genome shotgun (WGS) entry which is preliminary data.</text>
</comment>
<dbReference type="GO" id="GO:0044205">
    <property type="term" value="P:'de novo' UMP biosynthetic process"/>
    <property type="evidence" value="ECO:0007669"/>
    <property type="project" value="UniProtKB-UniPathway"/>
</dbReference>
<evidence type="ECO:0000313" key="13">
    <source>
        <dbReference type="Proteomes" id="UP000054011"/>
    </source>
</evidence>
<dbReference type="PANTHER" id="PTHR45753">
    <property type="entry name" value="ORNITHINE CARBAMOYLTRANSFERASE, MITOCHONDRIAL"/>
    <property type="match status" value="1"/>
</dbReference>
<dbReference type="RefSeq" id="WP_058942545.1">
    <property type="nucleotide sequence ID" value="NZ_LNSV01000030.1"/>
</dbReference>
<dbReference type="GO" id="GO:0005829">
    <property type="term" value="C:cytosol"/>
    <property type="evidence" value="ECO:0007669"/>
    <property type="project" value="TreeGrafter"/>
</dbReference>
<dbReference type="InterPro" id="IPR006131">
    <property type="entry name" value="Asp_carbamoyltransf_Asp/Orn-bd"/>
</dbReference>
<dbReference type="STRING" id="936756.ATE80_14040"/>
<dbReference type="GO" id="GO:0006520">
    <property type="term" value="P:amino acid metabolic process"/>
    <property type="evidence" value="ECO:0007669"/>
    <property type="project" value="InterPro"/>
</dbReference>
<comment type="pathway">
    <text evidence="1">Pyrimidine metabolism; UMP biosynthesis via de novo pathway; (S)-dihydroorotate from bicarbonate: step 2/3.</text>
</comment>
<evidence type="ECO:0000256" key="5">
    <source>
        <dbReference type="ARBA" id="ARBA00022975"/>
    </source>
</evidence>
<evidence type="ECO:0000259" key="10">
    <source>
        <dbReference type="Pfam" id="PF00185"/>
    </source>
</evidence>
<dbReference type="AlphaFoldDB" id="A0A100Y5R5"/>
<feature type="domain" description="Aspartate/ornithine carbamoyltransferase carbamoyl-P binding" evidence="11">
    <location>
        <begin position="6"/>
        <end position="147"/>
    </location>
</feature>
<keyword evidence="4 9" id="KW-0808">Transferase</keyword>
<gene>
    <name evidence="12" type="ORF">ATE80_14040</name>
</gene>
<evidence type="ECO:0000256" key="9">
    <source>
        <dbReference type="RuleBase" id="RU003634"/>
    </source>
</evidence>
<dbReference type="InterPro" id="IPR006130">
    <property type="entry name" value="Asp/Orn_carbamoylTrfase"/>
</dbReference>
<organism evidence="12 13">
    <name type="scientific">Streptomyces kanasensis</name>
    <dbReference type="NCBI Taxonomy" id="936756"/>
    <lineage>
        <taxon>Bacteria</taxon>
        <taxon>Bacillati</taxon>
        <taxon>Actinomycetota</taxon>
        <taxon>Actinomycetes</taxon>
        <taxon>Kitasatosporales</taxon>
        <taxon>Streptomycetaceae</taxon>
        <taxon>Streptomyces</taxon>
    </lineage>
</organism>
<evidence type="ECO:0000256" key="2">
    <source>
        <dbReference type="ARBA" id="ARBA00008896"/>
    </source>
</evidence>
<dbReference type="InterPro" id="IPR036901">
    <property type="entry name" value="Asp/Orn_carbamoylTrfase_sf"/>
</dbReference>
<accession>A0A100Y5R5</accession>
<dbReference type="Pfam" id="PF02729">
    <property type="entry name" value="OTCace_N"/>
    <property type="match status" value="1"/>
</dbReference>
<dbReference type="EC" id="2.1.3.2" evidence="3 8"/>
<keyword evidence="13" id="KW-1185">Reference proteome</keyword>
<evidence type="ECO:0000256" key="8">
    <source>
        <dbReference type="NCBIfam" id="TIGR00670"/>
    </source>
</evidence>
<dbReference type="GO" id="GO:0006207">
    <property type="term" value="P:'de novo' pyrimidine nucleobase biosynthetic process"/>
    <property type="evidence" value="ECO:0007669"/>
    <property type="project" value="InterPro"/>
</dbReference>
<comment type="function">
    <text evidence="6">Catalyzes the condensation of carbamoyl phosphate and aspartate to form carbamoyl aspartate and inorganic phosphate, the committed step in the de novo pyrimidine nucleotide biosynthesis pathway.</text>
</comment>
<evidence type="ECO:0000256" key="6">
    <source>
        <dbReference type="ARBA" id="ARBA00043884"/>
    </source>
</evidence>
<evidence type="ECO:0000256" key="1">
    <source>
        <dbReference type="ARBA" id="ARBA00004852"/>
    </source>
</evidence>
<evidence type="ECO:0000256" key="7">
    <source>
        <dbReference type="ARBA" id="ARBA00048859"/>
    </source>
</evidence>
<protein>
    <recommendedName>
        <fullName evidence="3 8">Aspartate carbamoyltransferase</fullName>
        <ecNumber evidence="3 8">2.1.3.2</ecNumber>
    </recommendedName>
</protein>
<comment type="catalytic activity">
    <reaction evidence="7">
        <text>carbamoyl phosphate + L-aspartate = N-carbamoyl-L-aspartate + phosphate + H(+)</text>
        <dbReference type="Rhea" id="RHEA:20013"/>
        <dbReference type="ChEBI" id="CHEBI:15378"/>
        <dbReference type="ChEBI" id="CHEBI:29991"/>
        <dbReference type="ChEBI" id="CHEBI:32814"/>
        <dbReference type="ChEBI" id="CHEBI:43474"/>
        <dbReference type="ChEBI" id="CHEBI:58228"/>
        <dbReference type="EC" id="2.1.3.2"/>
    </reaction>
</comment>
<dbReference type="UniPathway" id="UPA00070">
    <property type="reaction ID" value="UER00116"/>
</dbReference>
<dbReference type="PROSITE" id="PS00097">
    <property type="entry name" value="CARBAMOYLTRANSFERASE"/>
    <property type="match status" value="1"/>
</dbReference>
<dbReference type="Proteomes" id="UP000054011">
    <property type="component" value="Unassembled WGS sequence"/>
</dbReference>
<comment type="similarity">
    <text evidence="2">Belongs to the aspartate/ornithine carbamoyltransferase superfamily. ATCase family.</text>
</comment>